<dbReference type="Gene3D" id="1.10.10.10">
    <property type="entry name" value="Winged helix-like DNA-binding domain superfamily/Winged helix DNA-binding domain"/>
    <property type="match status" value="1"/>
</dbReference>
<dbReference type="RefSeq" id="XP_002296678.1">
    <property type="nucleotide sequence ID" value="XM_002296642.1"/>
</dbReference>
<dbReference type="PaxDb" id="35128-Thaps10348"/>
<dbReference type="Proteomes" id="UP000001449">
    <property type="component" value="Chromosome 16"/>
</dbReference>
<proteinExistence type="predicted"/>
<gene>
    <name evidence="2" type="ORF">THAPSDRAFT_10348</name>
</gene>
<dbReference type="InParanoid" id="B8LCD9"/>
<evidence type="ECO:0000256" key="1">
    <source>
        <dbReference type="SAM" id="MobiDB-lite"/>
    </source>
</evidence>
<keyword evidence="3" id="KW-1185">Reference proteome</keyword>
<dbReference type="HOGENOM" id="CLU_768338_0_0_1"/>
<dbReference type="AlphaFoldDB" id="B8LCD9"/>
<organism evidence="2 3">
    <name type="scientific">Thalassiosira pseudonana</name>
    <name type="common">Marine diatom</name>
    <name type="synonym">Cyclotella nana</name>
    <dbReference type="NCBI Taxonomy" id="35128"/>
    <lineage>
        <taxon>Eukaryota</taxon>
        <taxon>Sar</taxon>
        <taxon>Stramenopiles</taxon>
        <taxon>Ochrophyta</taxon>
        <taxon>Bacillariophyta</taxon>
        <taxon>Coscinodiscophyceae</taxon>
        <taxon>Thalassiosirophycidae</taxon>
        <taxon>Thalassiosirales</taxon>
        <taxon>Thalassiosiraceae</taxon>
        <taxon>Thalassiosira</taxon>
    </lineage>
</organism>
<feature type="compositionally biased region" description="Basic and acidic residues" evidence="1">
    <location>
        <begin position="47"/>
        <end position="66"/>
    </location>
</feature>
<accession>B8LCD9</accession>
<feature type="compositionally biased region" description="Basic and acidic residues" evidence="1">
    <location>
        <begin position="95"/>
        <end position="107"/>
    </location>
</feature>
<evidence type="ECO:0008006" key="4">
    <source>
        <dbReference type="Google" id="ProtNLM"/>
    </source>
</evidence>
<dbReference type="KEGG" id="tps:THAPSDRAFT_10348"/>
<evidence type="ECO:0000313" key="3">
    <source>
        <dbReference type="Proteomes" id="UP000001449"/>
    </source>
</evidence>
<dbReference type="EMBL" id="DS999417">
    <property type="protein sequence ID" value="EED86879.1"/>
    <property type="molecule type" value="Genomic_DNA"/>
</dbReference>
<protein>
    <recommendedName>
        <fullName evidence="4">HSF-type DNA-binding domain-containing protein</fullName>
    </recommendedName>
</protein>
<feature type="compositionally biased region" description="Polar residues" evidence="1">
    <location>
        <begin position="350"/>
        <end position="361"/>
    </location>
</feature>
<feature type="region of interest" description="Disordered" evidence="1">
    <location>
        <begin position="338"/>
        <end position="361"/>
    </location>
</feature>
<reference evidence="2 3" key="2">
    <citation type="journal article" date="2008" name="Nature">
        <title>The Phaeodactylum genome reveals the evolutionary history of diatom genomes.</title>
        <authorList>
            <person name="Bowler C."/>
            <person name="Allen A.E."/>
            <person name="Badger J.H."/>
            <person name="Grimwood J."/>
            <person name="Jabbari K."/>
            <person name="Kuo A."/>
            <person name="Maheswari U."/>
            <person name="Martens C."/>
            <person name="Maumus F."/>
            <person name="Otillar R.P."/>
            <person name="Rayko E."/>
            <person name="Salamov A."/>
            <person name="Vandepoele K."/>
            <person name="Beszteri B."/>
            <person name="Gruber A."/>
            <person name="Heijde M."/>
            <person name="Katinka M."/>
            <person name="Mock T."/>
            <person name="Valentin K."/>
            <person name="Verret F."/>
            <person name="Berges J.A."/>
            <person name="Brownlee C."/>
            <person name="Cadoret J.P."/>
            <person name="Chiovitti A."/>
            <person name="Choi C.J."/>
            <person name="Coesel S."/>
            <person name="De Martino A."/>
            <person name="Detter J.C."/>
            <person name="Durkin C."/>
            <person name="Falciatore A."/>
            <person name="Fournet J."/>
            <person name="Haruta M."/>
            <person name="Huysman M.J."/>
            <person name="Jenkins B.D."/>
            <person name="Jiroutova K."/>
            <person name="Jorgensen R.E."/>
            <person name="Joubert Y."/>
            <person name="Kaplan A."/>
            <person name="Kroger N."/>
            <person name="Kroth P.G."/>
            <person name="La Roche J."/>
            <person name="Lindquist E."/>
            <person name="Lommer M."/>
            <person name="Martin-Jezequel V."/>
            <person name="Lopez P.J."/>
            <person name="Lucas S."/>
            <person name="Mangogna M."/>
            <person name="McGinnis K."/>
            <person name="Medlin L.K."/>
            <person name="Montsant A."/>
            <person name="Oudot-Le Secq M.P."/>
            <person name="Napoli C."/>
            <person name="Obornik M."/>
            <person name="Parker M.S."/>
            <person name="Petit J.L."/>
            <person name="Porcel B.M."/>
            <person name="Poulsen N."/>
            <person name="Robison M."/>
            <person name="Rychlewski L."/>
            <person name="Rynearson T.A."/>
            <person name="Schmutz J."/>
            <person name="Shapiro H."/>
            <person name="Siaut M."/>
            <person name="Stanley M."/>
            <person name="Sussman M.R."/>
            <person name="Taylor A.R."/>
            <person name="Vardi A."/>
            <person name="von Dassow P."/>
            <person name="Vyverman W."/>
            <person name="Willis A."/>
            <person name="Wyrwicz L.S."/>
            <person name="Rokhsar D.S."/>
            <person name="Weissenbach J."/>
            <person name="Armbrust E.V."/>
            <person name="Green B.R."/>
            <person name="Van de Peer Y."/>
            <person name="Grigoriev I.V."/>
        </authorList>
    </citation>
    <scope>NUCLEOTIDE SEQUENCE [LARGE SCALE GENOMIC DNA]</scope>
    <source>
        <strain evidence="2 3">CCMP1335</strain>
    </source>
</reference>
<feature type="region of interest" description="Disordered" evidence="1">
    <location>
        <begin position="47"/>
        <end position="120"/>
    </location>
</feature>
<reference evidence="2 3" key="1">
    <citation type="journal article" date="2004" name="Science">
        <title>The genome of the diatom Thalassiosira pseudonana: ecology, evolution, and metabolism.</title>
        <authorList>
            <person name="Armbrust E.V."/>
            <person name="Berges J.A."/>
            <person name="Bowler C."/>
            <person name="Green B.R."/>
            <person name="Martinez D."/>
            <person name="Putnam N.H."/>
            <person name="Zhou S."/>
            <person name="Allen A.E."/>
            <person name="Apt K.E."/>
            <person name="Bechner M."/>
            <person name="Brzezinski M.A."/>
            <person name="Chaal B.K."/>
            <person name="Chiovitti A."/>
            <person name="Davis A.K."/>
            <person name="Demarest M.S."/>
            <person name="Detter J.C."/>
            <person name="Glavina T."/>
            <person name="Goodstein D."/>
            <person name="Hadi M.Z."/>
            <person name="Hellsten U."/>
            <person name="Hildebrand M."/>
            <person name="Jenkins B.D."/>
            <person name="Jurka J."/>
            <person name="Kapitonov V.V."/>
            <person name="Kroger N."/>
            <person name="Lau W.W."/>
            <person name="Lane T.W."/>
            <person name="Larimer F.W."/>
            <person name="Lippmeier J.C."/>
            <person name="Lucas S."/>
            <person name="Medina M."/>
            <person name="Montsant A."/>
            <person name="Obornik M."/>
            <person name="Parker M.S."/>
            <person name="Palenik B."/>
            <person name="Pazour G.J."/>
            <person name="Richardson P.M."/>
            <person name="Rynearson T.A."/>
            <person name="Saito M.A."/>
            <person name="Schwartz D.C."/>
            <person name="Thamatrakoln K."/>
            <person name="Valentin K."/>
            <person name="Vardi A."/>
            <person name="Wilkerson F.P."/>
            <person name="Rokhsar D.S."/>
        </authorList>
    </citation>
    <scope>NUCLEOTIDE SEQUENCE [LARGE SCALE GENOMIC DNA]</scope>
    <source>
        <strain evidence="2 3">CCMP1335</strain>
    </source>
</reference>
<dbReference type="GeneID" id="7449971"/>
<sequence>MAAGAYEVAAAEELLLFAMTSGVSVFVVSADDASASGFSDAQMEIIRQKARNDEKNHKQTDPHLVDDNDNTMGKSPKRSNHANNASKPAKKAHLAKADKSAAKESKKSSAAAKPASTTTVDTDALTVGSMVVVDYQGGEYNAFIAQRGTKKRENQFQVQFEGNKRTMLHWIPQDTIRRILSPPGRLFEIVLLPTVKKQLPPLALPSLAGGVVNPYPPAPPSFKSKVHSMVSKSSANKPDVLRWTPDGRGFFIGDEVRARLLSVYHFAIFSLGHATSPCTFSVPSYSQKKMPAVLVQYFENPKFANFIKMLKLNGWKKKTKGTIAGAFVHPNFHRDVTPPQFKMGTKRTSLKPTQKQIEATI</sequence>
<name>B8LCD9_THAPS</name>
<dbReference type="InterPro" id="IPR036388">
    <property type="entry name" value="WH-like_DNA-bd_sf"/>
</dbReference>
<evidence type="ECO:0000313" key="2">
    <source>
        <dbReference type="EMBL" id="EED86879.1"/>
    </source>
</evidence>